<dbReference type="SUPFAM" id="SSF52540">
    <property type="entry name" value="P-loop containing nucleoside triphosphate hydrolases"/>
    <property type="match status" value="1"/>
</dbReference>
<evidence type="ECO:0000313" key="10">
    <source>
        <dbReference type="EMBL" id="ENZ03564.1"/>
    </source>
</evidence>
<comment type="catalytic activity">
    <reaction evidence="7">
        <text>cob(II)yrinate + 2 L-glutamine + 2 ATP + 2 H2O = cob(II)yrinate a,c diamide + 2 L-glutamate + 2 ADP + 2 phosphate + 2 H(+)</text>
        <dbReference type="Rhea" id="RHEA:26289"/>
        <dbReference type="ChEBI" id="CHEBI:15377"/>
        <dbReference type="ChEBI" id="CHEBI:15378"/>
        <dbReference type="ChEBI" id="CHEBI:29985"/>
        <dbReference type="ChEBI" id="CHEBI:30616"/>
        <dbReference type="ChEBI" id="CHEBI:43474"/>
        <dbReference type="ChEBI" id="CHEBI:58359"/>
        <dbReference type="ChEBI" id="CHEBI:58537"/>
        <dbReference type="ChEBI" id="CHEBI:58894"/>
        <dbReference type="ChEBI" id="CHEBI:456216"/>
        <dbReference type="EC" id="6.3.5.11"/>
    </reaction>
</comment>
<name>N9Y5T7_9CLOT</name>
<comment type="pathway">
    <text evidence="7">Cofactor biosynthesis; adenosylcobalamin biosynthesis; cob(II)yrinate a,c-diamide from sirohydrochlorin (anaerobic route): step 10/10.</text>
</comment>
<dbReference type="NCBIfam" id="NF002204">
    <property type="entry name" value="PRK01077.1"/>
    <property type="match status" value="1"/>
</dbReference>
<dbReference type="Gene3D" id="3.40.50.880">
    <property type="match status" value="1"/>
</dbReference>
<comment type="domain">
    <text evidence="7">Comprises of two domains. The C-terminal domain contains the binding site for glutamine and catalyzes the hydrolysis of this substrate to glutamate and ammonia. The N-terminal domain is anticipated to bind ATP and cobyrinate and catalyzes the ultimate synthesis of the diamide product. The ammonia produced via the glutaminase domain is probably translocated to the adjacent domain via a molecular tunnel, where it reacts with an activated intermediate.</text>
</comment>
<keyword evidence="2 7" id="KW-0436">Ligase</keyword>
<dbReference type="PANTHER" id="PTHR43873">
    <property type="entry name" value="COBYRINATE A,C-DIAMIDE SYNTHASE"/>
    <property type="match status" value="1"/>
</dbReference>
<organism evidence="10 11">
    <name type="scientific">Clostridium thermobutyricum</name>
    <dbReference type="NCBI Taxonomy" id="29372"/>
    <lineage>
        <taxon>Bacteria</taxon>
        <taxon>Bacillati</taxon>
        <taxon>Bacillota</taxon>
        <taxon>Clostridia</taxon>
        <taxon>Eubacteriales</taxon>
        <taxon>Clostridiaceae</taxon>
        <taxon>Clostridium</taxon>
    </lineage>
</organism>
<dbReference type="PANTHER" id="PTHR43873:SF1">
    <property type="entry name" value="COBYRINATE A,C-DIAMIDE SYNTHASE"/>
    <property type="match status" value="1"/>
</dbReference>
<dbReference type="InterPro" id="IPR004484">
    <property type="entry name" value="CbiA/CobB_synth"/>
</dbReference>
<evidence type="ECO:0000256" key="7">
    <source>
        <dbReference type="HAMAP-Rule" id="MF_00027"/>
    </source>
</evidence>
<protein>
    <recommendedName>
        <fullName evidence="7">Cobyrinate a,c-diamide synthase</fullName>
        <ecNumber evidence="7">6.3.5.11</ecNumber>
    </recommendedName>
    <alternativeName>
        <fullName evidence="7">Cobyrinic acid a,c-diamide synthetase</fullName>
    </alternativeName>
</protein>
<comment type="cofactor">
    <cofactor evidence="1 7">
        <name>Mg(2+)</name>
        <dbReference type="ChEBI" id="CHEBI:18420"/>
    </cofactor>
</comment>
<keyword evidence="3 7" id="KW-0547">Nucleotide-binding</keyword>
<dbReference type="PROSITE" id="PS51274">
    <property type="entry name" value="GATASE_COBBQ"/>
    <property type="match status" value="1"/>
</dbReference>
<feature type="domain" description="CobQ/CobB/MinD/ParA nucleotide binding" evidence="8">
    <location>
        <begin position="5"/>
        <end position="181"/>
    </location>
</feature>
<keyword evidence="5 7" id="KW-0460">Magnesium</keyword>
<evidence type="ECO:0000256" key="2">
    <source>
        <dbReference type="ARBA" id="ARBA00022598"/>
    </source>
</evidence>
<feature type="active site" description="Nucleophile" evidence="7">
    <location>
        <position position="322"/>
    </location>
</feature>
<proteinExistence type="inferred from homology"/>
<feature type="domain" description="CobB/CobQ-like glutamine amidotransferase" evidence="9">
    <location>
        <begin position="240"/>
        <end position="419"/>
    </location>
</feature>
<dbReference type="Gene3D" id="3.40.50.300">
    <property type="entry name" value="P-loop containing nucleotide triphosphate hydrolases"/>
    <property type="match status" value="1"/>
</dbReference>
<dbReference type="RefSeq" id="WP_002597253.1">
    <property type="nucleotide sequence ID" value="NZ_KB850956.1"/>
</dbReference>
<accession>N9Y5T7</accession>
<comment type="miscellaneous">
    <text evidence="7">The a and c carboxylates of cobyrinate are activated for nucleophilic attack via formation of a phosphorylated intermediate by ATP. CbiA catalyzes first the amidation of the c-carboxylate, and then that of the a-carboxylate.</text>
</comment>
<dbReference type="InterPro" id="IPR029062">
    <property type="entry name" value="Class_I_gatase-like"/>
</dbReference>
<dbReference type="UniPathway" id="UPA00148">
    <property type="reaction ID" value="UER00231"/>
</dbReference>
<keyword evidence="4 7" id="KW-0067">ATP-binding</keyword>
<comment type="function">
    <text evidence="7">Catalyzes the ATP-dependent amidation of the two carboxylate groups at positions a and c of cobyrinate, using either L-glutamine or ammonia as the nitrogen source.</text>
</comment>
<dbReference type="eggNOG" id="COG1797">
    <property type="taxonomic scope" value="Bacteria"/>
</dbReference>
<keyword evidence="7" id="KW-0169">Cobalamin biosynthesis</keyword>
<dbReference type="Proteomes" id="UP000013097">
    <property type="component" value="Unassembled WGS sequence"/>
</dbReference>
<dbReference type="SUPFAM" id="SSF52317">
    <property type="entry name" value="Class I glutamine amidotransferase-like"/>
    <property type="match status" value="1"/>
</dbReference>
<evidence type="ECO:0000256" key="4">
    <source>
        <dbReference type="ARBA" id="ARBA00022840"/>
    </source>
</evidence>
<reference evidence="10 11" key="1">
    <citation type="submission" date="2013-01" db="EMBL/GenBank/DDBJ databases">
        <title>The Genome Sequence of Clostridium colicanis 209318.</title>
        <authorList>
            <consortium name="The Broad Institute Genome Sequencing Platform"/>
            <person name="Earl A."/>
            <person name="Ward D."/>
            <person name="Feldgarden M."/>
            <person name="Gevers D."/>
            <person name="Courvalin P."/>
            <person name="Lambert T."/>
            <person name="Walker B."/>
            <person name="Young S.K."/>
            <person name="Zeng Q."/>
            <person name="Gargeya S."/>
            <person name="Fitzgerald M."/>
            <person name="Haas B."/>
            <person name="Abouelleil A."/>
            <person name="Alvarado L."/>
            <person name="Arachchi H.M."/>
            <person name="Berlin A.M."/>
            <person name="Chapman S.B."/>
            <person name="Dewar J."/>
            <person name="Goldberg J."/>
            <person name="Griggs A."/>
            <person name="Gujja S."/>
            <person name="Hansen M."/>
            <person name="Howarth C."/>
            <person name="Imamovic A."/>
            <person name="Larimer J."/>
            <person name="McCowan C."/>
            <person name="Murphy C."/>
            <person name="Neiman D."/>
            <person name="Pearson M."/>
            <person name="Priest M."/>
            <person name="Roberts A."/>
            <person name="Saif S."/>
            <person name="Shea T."/>
            <person name="Sisk P."/>
            <person name="Sykes S."/>
            <person name="Wortman J."/>
            <person name="Nusbaum C."/>
            <person name="Birren B."/>
        </authorList>
    </citation>
    <scope>NUCLEOTIDE SEQUENCE [LARGE SCALE GENOMIC DNA]</scope>
    <source>
        <strain evidence="10 11">209318</strain>
    </source>
</reference>
<dbReference type="InterPro" id="IPR002586">
    <property type="entry name" value="CobQ/CobB/MinD/ParA_Nub-bd_dom"/>
</dbReference>
<dbReference type="AlphaFoldDB" id="N9Y5T7"/>
<dbReference type="GO" id="GO:0042242">
    <property type="term" value="F:cobyrinic acid a,c-diamide synthase activity"/>
    <property type="evidence" value="ECO:0007669"/>
    <property type="project" value="UniProtKB-UniRule"/>
</dbReference>
<dbReference type="HOGENOM" id="CLU_022752_2_0_9"/>
<feature type="site" description="Increases nucleophilicity of active site Cys" evidence="7">
    <location>
        <position position="413"/>
    </location>
</feature>
<dbReference type="InterPro" id="IPR027417">
    <property type="entry name" value="P-loop_NTPase"/>
</dbReference>
<evidence type="ECO:0000259" key="8">
    <source>
        <dbReference type="Pfam" id="PF01656"/>
    </source>
</evidence>
<comment type="similarity">
    <text evidence="7">Belongs to the CobB/CbiA family.</text>
</comment>
<evidence type="ECO:0000256" key="6">
    <source>
        <dbReference type="ARBA" id="ARBA00022962"/>
    </source>
</evidence>
<dbReference type="Pfam" id="PF07685">
    <property type="entry name" value="GATase_3"/>
    <property type="match status" value="1"/>
</dbReference>
<evidence type="ECO:0000259" key="9">
    <source>
        <dbReference type="Pfam" id="PF07685"/>
    </source>
</evidence>
<dbReference type="CDD" id="cd03130">
    <property type="entry name" value="GATase1_CobB"/>
    <property type="match status" value="1"/>
</dbReference>
<evidence type="ECO:0000313" key="11">
    <source>
        <dbReference type="Proteomes" id="UP000013097"/>
    </source>
</evidence>
<evidence type="ECO:0000256" key="5">
    <source>
        <dbReference type="ARBA" id="ARBA00022842"/>
    </source>
</evidence>
<dbReference type="EMBL" id="AGYT01000007">
    <property type="protein sequence ID" value="ENZ03564.1"/>
    <property type="molecule type" value="Genomic_DNA"/>
</dbReference>
<keyword evidence="11" id="KW-1185">Reference proteome</keyword>
<dbReference type="EC" id="6.3.5.11" evidence="7"/>
<dbReference type="GO" id="GO:0005524">
    <property type="term" value="F:ATP binding"/>
    <property type="evidence" value="ECO:0007669"/>
    <property type="project" value="UniProtKB-UniRule"/>
</dbReference>
<dbReference type="PATRIC" id="fig|999411.4.peg.728"/>
<dbReference type="NCBIfam" id="TIGR00379">
    <property type="entry name" value="cobB"/>
    <property type="match status" value="1"/>
</dbReference>
<dbReference type="HAMAP" id="MF_00027">
    <property type="entry name" value="CobB_CbiA"/>
    <property type="match status" value="1"/>
</dbReference>
<sequence length="432" mass="49055">MKTLVVSSNCSGGGKTTVTLGLMKALKNRGYKVQGFKSGPDYIDPAFHSRITGVKSRNLDLFLMGEEGVKEAFNRGEGDFAIVEGVMGLYDGKGISSDYSTYSTSKTLDNAPIVLVISPKAQSLTLCAELKGILEFRDANIKGVILNNISKSYYILLKKIIEENLNIKVFGFIEKKEELSIKSRHLGLIQSSEIEDLEKKIEICANLIEETVDLDLLIDNFKEVNLEKNENFFKISGKKRIGVAFDKAFSFYYRENLEILESLGEVIYFSPINDKEIPKDLDFLYIGGGYPEVFKEDLSKNKTMLRSIKEALEEGLPCYAECGGLMYLTREIEGFEMVGFFEGKSFMTNRLNNFGYAEVDFNGIKINCHEFHKSKTESKEKKIYNVSKIDYKGDLKTWECGYEKKNTLAGYPHIHFFGNKEFLKYILRDKEE</sequence>
<gene>
    <name evidence="7" type="primary">cbiA</name>
    <name evidence="10" type="ORF">HMPREF1092_00751</name>
</gene>
<dbReference type="GO" id="GO:0009236">
    <property type="term" value="P:cobalamin biosynthetic process"/>
    <property type="evidence" value="ECO:0007669"/>
    <property type="project" value="UniProtKB-UniRule"/>
</dbReference>
<keyword evidence="6 7" id="KW-0315">Glutamine amidotransferase</keyword>
<dbReference type="CDD" id="cd05388">
    <property type="entry name" value="CobB_N"/>
    <property type="match status" value="1"/>
</dbReference>
<comment type="caution">
    <text evidence="10">The sequence shown here is derived from an EMBL/GenBank/DDBJ whole genome shotgun (WGS) entry which is preliminary data.</text>
</comment>
<dbReference type="Pfam" id="PF01656">
    <property type="entry name" value="CbiA"/>
    <property type="match status" value="1"/>
</dbReference>
<evidence type="ECO:0000256" key="1">
    <source>
        <dbReference type="ARBA" id="ARBA00001946"/>
    </source>
</evidence>
<dbReference type="InterPro" id="IPR011698">
    <property type="entry name" value="GATase_3"/>
</dbReference>
<evidence type="ECO:0000256" key="3">
    <source>
        <dbReference type="ARBA" id="ARBA00022741"/>
    </source>
</evidence>